<accession>A0ABP7NSV4</accession>
<evidence type="ECO:0000313" key="2">
    <source>
        <dbReference type="EMBL" id="GAA3951833.1"/>
    </source>
</evidence>
<dbReference type="Proteomes" id="UP001499909">
    <property type="component" value="Unassembled WGS sequence"/>
</dbReference>
<name>A0ABP7NSV4_9BACT</name>
<gene>
    <name evidence="2" type="ORF">GCM10022406_37050</name>
</gene>
<dbReference type="Pfam" id="PF13585">
    <property type="entry name" value="CHU_C"/>
    <property type="match status" value="1"/>
</dbReference>
<keyword evidence="3" id="KW-1185">Reference proteome</keyword>
<dbReference type="EMBL" id="BAABDH010000110">
    <property type="protein sequence ID" value="GAA3951833.1"/>
    <property type="molecule type" value="Genomic_DNA"/>
</dbReference>
<evidence type="ECO:0000313" key="3">
    <source>
        <dbReference type="Proteomes" id="UP001499909"/>
    </source>
</evidence>
<organism evidence="2 3">
    <name type="scientific">Hymenobacter algoricola</name>
    <dbReference type="NCBI Taxonomy" id="486267"/>
    <lineage>
        <taxon>Bacteria</taxon>
        <taxon>Pseudomonadati</taxon>
        <taxon>Bacteroidota</taxon>
        <taxon>Cytophagia</taxon>
        <taxon>Cytophagales</taxon>
        <taxon>Hymenobacteraceae</taxon>
        <taxon>Hymenobacter</taxon>
    </lineage>
</organism>
<proteinExistence type="predicted"/>
<dbReference type="Pfam" id="PF19408">
    <property type="entry name" value="PKD_6"/>
    <property type="match status" value="1"/>
</dbReference>
<feature type="domain" description="PKD-like" evidence="1">
    <location>
        <begin position="499"/>
        <end position="550"/>
    </location>
</feature>
<dbReference type="InterPro" id="IPR045829">
    <property type="entry name" value="PKD_6"/>
</dbReference>
<dbReference type="NCBIfam" id="TIGR04131">
    <property type="entry name" value="Bac_Flav_CTERM"/>
    <property type="match status" value="1"/>
</dbReference>
<reference evidence="3" key="1">
    <citation type="journal article" date="2019" name="Int. J. Syst. Evol. Microbiol.">
        <title>The Global Catalogue of Microorganisms (GCM) 10K type strain sequencing project: providing services to taxonomists for standard genome sequencing and annotation.</title>
        <authorList>
            <consortium name="The Broad Institute Genomics Platform"/>
            <consortium name="The Broad Institute Genome Sequencing Center for Infectious Disease"/>
            <person name="Wu L."/>
            <person name="Ma J."/>
        </authorList>
    </citation>
    <scope>NUCLEOTIDE SEQUENCE [LARGE SCALE GENOMIC DNA]</scope>
    <source>
        <strain evidence="3">JCM 17214</strain>
    </source>
</reference>
<dbReference type="InterPro" id="IPR026341">
    <property type="entry name" value="T9SS_type_B"/>
</dbReference>
<sequence length="658" mass="69443">MILLLLVGLGWGRRTAEATHLVGGELNYTYLDAKGSATAPFRYQITARIYFNKEPDSSNPNGSLNITLSIYSKAASRVGLLQLSVPRRNFTEITPPLLPGCVSQAPRVTLALYITTVALPAVSEGYLATMAANYRNAGITNLAFSNNESMALSADITPPMLVNSSPVFSTNALAIICRGDTSFVVNNAYDADGDRLSYSLGTPNRSVVPSVMPVTYAAGFSATEPFGATGFAAVDARSGLARYVCRLEGTFLLAVDVREYRTINGQEVLLGTMRRDIQIVGRTCSGGPNQPPAFTAATTARQDFVLEEGQMVDFGITATDADGQPLKLSVSSVLLDGAGPIEATVNGQPGNGSSGTPGSVLVAGTGSVTGNFRLTASCGLARPAPYDVVVTVADEACNSKSVATVFRITVTRQAPPTGLRGDSVRCAQSAGTYTALGPDFAQYRWTARGGSVLEPATGRTAHIIWLAGGPGTVTVRGLVPSGCPTDSVSYPVLVKPGPQITGRALYCLADNLGLSYAIDGPPGAYQWSVTNGTIISGQGTNAVRVDVVKGATALLQASGPTLNTCATTLRIRPDDACLAFFNVITPNGDAKNDTFVVQNLARYPNTQLTIFNQWGRQLYHAADYQNDYAGEGASAGLYYYLCQLQDGTRYKGWFELVR</sequence>
<comment type="caution">
    <text evidence="2">The sequence shown here is derived from an EMBL/GenBank/DDBJ whole genome shotgun (WGS) entry which is preliminary data.</text>
</comment>
<evidence type="ECO:0000259" key="1">
    <source>
        <dbReference type="Pfam" id="PF19408"/>
    </source>
</evidence>
<protein>
    <recommendedName>
        <fullName evidence="1">PKD-like domain-containing protein</fullName>
    </recommendedName>
</protein>